<evidence type="ECO:0000256" key="1">
    <source>
        <dbReference type="ARBA" id="ARBA00012513"/>
    </source>
</evidence>
<evidence type="ECO:0000259" key="9">
    <source>
        <dbReference type="PROSITE" id="PS50011"/>
    </source>
</evidence>
<dbReference type="AlphaFoldDB" id="A0A7S1FIJ7"/>
<dbReference type="PANTHER" id="PTHR43895:SF32">
    <property type="entry name" value="SERINE_THREONINE-PROTEIN KINASE CHK1"/>
    <property type="match status" value="1"/>
</dbReference>
<evidence type="ECO:0000256" key="8">
    <source>
        <dbReference type="ARBA" id="ARBA00048679"/>
    </source>
</evidence>
<dbReference type="PANTHER" id="PTHR43895">
    <property type="entry name" value="CALCIUM/CALMODULIN-DEPENDENT PROTEIN KINASE KINASE-RELATED"/>
    <property type="match status" value="1"/>
</dbReference>
<dbReference type="GO" id="GO:0004674">
    <property type="term" value="F:protein serine/threonine kinase activity"/>
    <property type="evidence" value="ECO:0007669"/>
    <property type="project" value="UniProtKB-KW"/>
</dbReference>
<evidence type="ECO:0000313" key="10">
    <source>
        <dbReference type="EMBL" id="CAD8868198.1"/>
    </source>
</evidence>
<dbReference type="InterPro" id="IPR000719">
    <property type="entry name" value="Prot_kinase_dom"/>
</dbReference>
<evidence type="ECO:0000256" key="3">
    <source>
        <dbReference type="ARBA" id="ARBA00022679"/>
    </source>
</evidence>
<proteinExistence type="predicted"/>
<dbReference type="EMBL" id="HBFQ01060108">
    <property type="protein sequence ID" value="CAD8868198.1"/>
    <property type="molecule type" value="Transcribed_RNA"/>
</dbReference>
<dbReference type="CDD" id="cd00180">
    <property type="entry name" value="PKc"/>
    <property type="match status" value="1"/>
</dbReference>
<dbReference type="Pfam" id="PF00069">
    <property type="entry name" value="Pkinase"/>
    <property type="match status" value="1"/>
</dbReference>
<dbReference type="Gene3D" id="3.30.200.20">
    <property type="entry name" value="Phosphorylase Kinase, domain 1"/>
    <property type="match status" value="1"/>
</dbReference>
<evidence type="ECO:0000256" key="2">
    <source>
        <dbReference type="ARBA" id="ARBA00022527"/>
    </source>
</evidence>
<feature type="domain" description="Protein kinase" evidence="9">
    <location>
        <begin position="30"/>
        <end position="362"/>
    </location>
</feature>
<reference evidence="10" key="1">
    <citation type="submission" date="2021-01" db="EMBL/GenBank/DDBJ databases">
        <authorList>
            <person name="Corre E."/>
            <person name="Pelletier E."/>
            <person name="Niang G."/>
            <person name="Scheremetjew M."/>
            <person name="Finn R."/>
            <person name="Kale V."/>
            <person name="Holt S."/>
            <person name="Cochrane G."/>
            <person name="Meng A."/>
            <person name="Brown T."/>
            <person name="Cohen L."/>
        </authorList>
    </citation>
    <scope>NUCLEOTIDE SEQUENCE</scope>
</reference>
<gene>
    <name evidence="10" type="ORF">NSCI0253_LOCUS42554</name>
</gene>
<evidence type="ECO:0000256" key="7">
    <source>
        <dbReference type="ARBA" id="ARBA00047899"/>
    </source>
</evidence>
<dbReference type="InterPro" id="IPR011009">
    <property type="entry name" value="Kinase-like_dom_sf"/>
</dbReference>
<dbReference type="GO" id="GO:0007165">
    <property type="term" value="P:signal transduction"/>
    <property type="evidence" value="ECO:0007669"/>
    <property type="project" value="TreeGrafter"/>
</dbReference>
<dbReference type="GO" id="GO:0005524">
    <property type="term" value="F:ATP binding"/>
    <property type="evidence" value="ECO:0007669"/>
    <property type="project" value="UniProtKB-KW"/>
</dbReference>
<keyword evidence="2" id="KW-0723">Serine/threonine-protein kinase</keyword>
<accession>A0A7S1FIJ7</accession>
<keyword evidence="4" id="KW-0547">Nucleotide-binding</keyword>
<keyword evidence="5" id="KW-0418">Kinase</keyword>
<sequence>MLARAHDPSLTNLGHFHAEANFEALRSGDFTTVKQLSKAIHGEVLKARWTAQREPVAIKKWQNKRVHRPHRELCERTLHQHGGREETEPEDALTEIGIFNYLSRSDRSCPYVLKMLGSFQDATHTYLVTEFADGGDLFTVAAKVKLHESQTRRYVCQLLQAISFLHSSHVGHRDVSLENALLKDGTVKVMDFGMAVLSHSARGEPLRYFRTVGKDTYRAPECYVPRQREVRLQVPAEARPADVIQTPVNLHHCEVKLPTNAVPGDFCNAPLCGYTVPPVDVFACGVCFFSLSWQVPPWKRAHLTDQYFAYIHRHGDTGIDSLVQIWGKPLLCPAAMRLMSQMLTTLAVRRPTADSCLCSEWFAEGSLPLHAPTC</sequence>
<evidence type="ECO:0000256" key="6">
    <source>
        <dbReference type="ARBA" id="ARBA00022840"/>
    </source>
</evidence>
<keyword evidence="3" id="KW-0808">Transferase</keyword>
<protein>
    <recommendedName>
        <fullName evidence="1">non-specific serine/threonine protein kinase</fullName>
        <ecNumber evidence="1">2.7.11.1</ecNumber>
    </recommendedName>
</protein>
<evidence type="ECO:0000256" key="4">
    <source>
        <dbReference type="ARBA" id="ARBA00022741"/>
    </source>
</evidence>
<organism evidence="10">
    <name type="scientific">Noctiluca scintillans</name>
    <name type="common">Sea sparkle</name>
    <name type="synonym">Red tide dinoflagellate</name>
    <dbReference type="NCBI Taxonomy" id="2966"/>
    <lineage>
        <taxon>Eukaryota</taxon>
        <taxon>Sar</taxon>
        <taxon>Alveolata</taxon>
        <taxon>Dinophyceae</taxon>
        <taxon>Noctilucales</taxon>
        <taxon>Noctilucaceae</taxon>
        <taxon>Noctiluca</taxon>
    </lineage>
</organism>
<keyword evidence="6" id="KW-0067">ATP-binding</keyword>
<dbReference type="SUPFAM" id="SSF56112">
    <property type="entry name" value="Protein kinase-like (PK-like)"/>
    <property type="match status" value="1"/>
</dbReference>
<dbReference type="PROSITE" id="PS50011">
    <property type="entry name" value="PROTEIN_KINASE_DOM"/>
    <property type="match status" value="1"/>
</dbReference>
<name>A0A7S1FIJ7_NOCSC</name>
<evidence type="ECO:0000256" key="5">
    <source>
        <dbReference type="ARBA" id="ARBA00022777"/>
    </source>
</evidence>
<comment type="catalytic activity">
    <reaction evidence="7">
        <text>L-threonyl-[protein] + ATP = O-phospho-L-threonyl-[protein] + ADP + H(+)</text>
        <dbReference type="Rhea" id="RHEA:46608"/>
        <dbReference type="Rhea" id="RHEA-COMP:11060"/>
        <dbReference type="Rhea" id="RHEA-COMP:11605"/>
        <dbReference type="ChEBI" id="CHEBI:15378"/>
        <dbReference type="ChEBI" id="CHEBI:30013"/>
        <dbReference type="ChEBI" id="CHEBI:30616"/>
        <dbReference type="ChEBI" id="CHEBI:61977"/>
        <dbReference type="ChEBI" id="CHEBI:456216"/>
        <dbReference type="EC" id="2.7.11.1"/>
    </reaction>
</comment>
<dbReference type="Gene3D" id="1.10.510.10">
    <property type="entry name" value="Transferase(Phosphotransferase) domain 1"/>
    <property type="match status" value="1"/>
</dbReference>
<comment type="catalytic activity">
    <reaction evidence="8">
        <text>L-seryl-[protein] + ATP = O-phospho-L-seryl-[protein] + ADP + H(+)</text>
        <dbReference type="Rhea" id="RHEA:17989"/>
        <dbReference type="Rhea" id="RHEA-COMP:9863"/>
        <dbReference type="Rhea" id="RHEA-COMP:11604"/>
        <dbReference type="ChEBI" id="CHEBI:15378"/>
        <dbReference type="ChEBI" id="CHEBI:29999"/>
        <dbReference type="ChEBI" id="CHEBI:30616"/>
        <dbReference type="ChEBI" id="CHEBI:83421"/>
        <dbReference type="ChEBI" id="CHEBI:456216"/>
        <dbReference type="EC" id="2.7.11.1"/>
    </reaction>
</comment>
<dbReference type="EC" id="2.7.11.1" evidence="1"/>